<dbReference type="AlphaFoldDB" id="A0A841RI81"/>
<evidence type="ECO:0000313" key="2">
    <source>
        <dbReference type="EMBL" id="MBB6482012.1"/>
    </source>
</evidence>
<organism evidence="2 3">
    <name type="scientific">Spirochaeta isovalerica</name>
    <dbReference type="NCBI Taxonomy" id="150"/>
    <lineage>
        <taxon>Bacteria</taxon>
        <taxon>Pseudomonadati</taxon>
        <taxon>Spirochaetota</taxon>
        <taxon>Spirochaetia</taxon>
        <taxon>Spirochaetales</taxon>
        <taxon>Spirochaetaceae</taxon>
        <taxon>Spirochaeta</taxon>
    </lineage>
</organism>
<dbReference type="RefSeq" id="WP_184748250.1">
    <property type="nucleotide sequence ID" value="NZ_JACHGJ010000009.1"/>
</dbReference>
<dbReference type="EMBL" id="JACHGJ010000009">
    <property type="protein sequence ID" value="MBB6482012.1"/>
    <property type="molecule type" value="Genomic_DNA"/>
</dbReference>
<feature type="signal peptide" evidence="1">
    <location>
        <begin position="1"/>
        <end position="24"/>
    </location>
</feature>
<keyword evidence="3" id="KW-1185">Reference proteome</keyword>
<evidence type="ECO:0000256" key="1">
    <source>
        <dbReference type="SAM" id="SignalP"/>
    </source>
</evidence>
<feature type="chain" id="PRO_5032775400" description="Solute-binding protein family 3/N-terminal domain-containing protein" evidence="1">
    <location>
        <begin position="25"/>
        <end position="235"/>
    </location>
</feature>
<keyword evidence="1" id="KW-0732">Signal</keyword>
<evidence type="ECO:0008006" key="4">
    <source>
        <dbReference type="Google" id="ProtNLM"/>
    </source>
</evidence>
<gene>
    <name evidence="2" type="ORF">HNR50_003700</name>
</gene>
<dbReference type="Proteomes" id="UP000587760">
    <property type="component" value="Unassembled WGS sequence"/>
</dbReference>
<comment type="caution">
    <text evidence="2">The sequence shown here is derived from an EMBL/GenBank/DDBJ whole genome shotgun (WGS) entry which is preliminary data.</text>
</comment>
<proteinExistence type="predicted"/>
<sequence>MKARRMTLLILFAGILLSTSDARALKAAVSPEPGNRLSEFFMVLSRKSGIAIEPVPLLPEEFADALSEGIVDLAVLPDTERDRESGEIQMPLWGSPVVLMSGNDMRIEERNIMDLKTIGVFIEDEPLLEREVIDRFSLDPRIQRVRHYDILVRIMATGRVSAIMIPLRDFERSIEELNQDKDSFGQPFPVGFKEDFLFLSRMNTDRTAPSMDRIRKAVEEMRLGGILEELSRIAR</sequence>
<name>A0A841RI81_9SPIO</name>
<reference evidence="2 3" key="1">
    <citation type="submission" date="2020-08" db="EMBL/GenBank/DDBJ databases">
        <title>Genomic Encyclopedia of Type Strains, Phase IV (KMG-IV): sequencing the most valuable type-strain genomes for metagenomic binning, comparative biology and taxonomic classification.</title>
        <authorList>
            <person name="Goeker M."/>
        </authorList>
    </citation>
    <scope>NUCLEOTIDE SEQUENCE [LARGE SCALE GENOMIC DNA]</scope>
    <source>
        <strain evidence="2 3">DSM 2461</strain>
    </source>
</reference>
<protein>
    <recommendedName>
        <fullName evidence="4">Solute-binding protein family 3/N-terminal domain-containing protein</fullName>
    </recommendedName>
</protein>
<accession>A0A841RI81</accession>
<evidence type="ECO:0000313" key="3">
    <source>
        <dbReference type="Proteomes" id="UP000587760"/>
    </source>
</evidence>